<evidence type="ECO:0000313" key="2">
    <source>
        <dbReference type="WBParaSite" id="PSAMB.scaffold1227size34088.g11789.t1"/>
    </source>
</evidence>
<name>A0A914USM2_9BILA</name>
<reference evidence="2" key="1">
    <citation type="submission" date="2022-11" db="UniProtKB">
        <authorList>
            <consortium name="WormBaseParasite"/>
        </authorList>
    </citation>
    <scope>IDENTIFICATION</scope>
</reference>
<proteinExistence type="predicted"/>
<dbReference type="AlphaFoldDB" id="A0A914USM2"/>
<keyword evidence="1" id="KW-1185">Reference proteome</keyword>
<accession>A0A914USM2</accession>
<dbReference type="WBParaSite" id="PSAMB.scaffold1227size34088.g11789.t1">
    <property type="protein sequence ID" value="PSAMB.scaffold1227size34088.g11789.t1"/>
    <property type="gene ID" value="PSAMB.scaffold1227size34088.g11789"/>
</dbReference>
<organism evidence="1 2">
    <name type="scientific">Plectus sambesii</name>
    <dbReference type="NCBI Taxonomy" id="2011161"/>
    <lineage>
        <taxon>Eukaryota</taxon>
        <taxon>Metazoa</taxon>
        <taxon>Ecdysozoa</taxon>
        <taxon>Nematoda</taxon>
        <taxon>Chromadorea</taxon>
        <taxon>Plectida</taxon>
        <taxon>Plectina</taxon>
        <taxon>Plectoidea</taxon>
        <taxon>Plectidae</taxon>
        <taxon>Plectus</taxon>
    </lineage>
</organism>
<sequence>MFEGLVDELALTVGPEWPTVVFRACGVGEAVGDDGMQFGSPFNLPASKKYAPGVPAVTSKVPAAVDIAVVSAAAGVAVVPAPGAPVAELSDELVLELEDDLVEATGGLCEVGEDEGGAADDPVETVTGGADCIVEVLALEVGCIETVDCVKPGALVEVDETMFEGLVDEPALAVGPEWPTVMVVACGVGEAVGDVGMQFGS</sequence>
<dbReference type="Proteomes" id="UP000887566">
    <property type="component" value="Unplaced"/>
</dbReference>
<protein>
    <submittedName>
        <fullName evidence="2">Uncharacterized protein</fullName>
    </submittedName>
</protein>
<evidence type="ECO:0000313" key="1">
    <source>
        <dbReference type="Proteomes" id="UP000887566"/>
    </source>
</evidence>